<dbReference type="Proteomes" id="UP000799779">
    <property type="component" value="Unassembled WGS sequence"/>
</dbReference>
<keyword evidence="2" id="KW-1185">Reference proteome</keyword>
<evidence type="ECO:0000313" key="2">
    <source>
        <dbReference type="Proteomes" id="UP000799779"/>
    </source>
</evidence>
<dbReference type="OrthoDB" id="3801087at2759"/>
<sequence length="210" mass="23724">MYERSLTLIYITMGELVFTFLDLPVELRLMVYECLSIRTSHAPVKTSETDAEIELVAASIPVISILATCRRIYEEALPIPQPVRASVESEPLRMIVKSPSISSKSLRKFLELVLQDTSSTRASCDQPRRSCSRKAEHHKLFMANTPDFPNKDFSLRLEIAIPTRPEDSEDTLHLRFYLLGQVIGNCLPPLEPGTLSLIYLRFVLGDSIDV</sequence>
<evidence type="ECO:0008006" key="3">
    <source>
        <dbReference type="Google" id="ProtNLM"/>
    </source>
</evidence>
<protein>
    <recommendedName>
        <fullName evidence="3">F-box domain-containing protein</fullName>
    </recommendedName>
</protein>
<dbReference type="EMBL" id="ML977626">
    <property type="protein sequence ID" value="KAF1996378.1"/>
    <property type="molecule type" value="Genomic_DNA"/>
</dbReference>
<organism evidence="1 2">
    <name type="scientific">Amniculicola lignicola CBS 123094</name>
    <dbReference type="NCBI Taxonomy" id="1392246"/>
    <lineage>
        <taxon>Eukaryota</taxon>
        <taxon>Fungi</taxon>
        <taxon>Dikarya</taxon>
        <taxon>Ascomycota</taxon>
        <taxon>Pezizomycotina</taxon>
        <taxon>Dothideomycetes</taxon>
        <taxon>Pleosporomycetidae</taxon>
        <taxon>Pleosporales</taxon>
        <taxon>Amniculicolaceae</taxon>
        <taxon>Amniculicola</taxon>
    </lineage>
</organism>
<gene>
    <name evidence="1" type="ORF">P154DRAFT_321887</name>
</gene>
<evidence type="ECO:0000313" key="1">
    <source>
        <dbReference type="EMBL" id="KAF1996378.1"/>
    </source>
</evidence>
<name>A0A6A5W5L9_9PLEO</name>
<dbReference type="AlphaFoldDB" id="A0A6A5W5L9"/>
<reference evidence="1" key="1">
    <citation type="journal article" date="2020" name="Stud. Mycol.">
        <title>101 Dothideomycetes genomes: a test case for predicting lifestyles and emergence of pathogens.</title>
        <authorList>
            <person name="Haridas S."/>
            <person name="Albert R."/>
            <person name="Binder M."/>
            <person name="Bloem J."/>
            <person name="Labutti K."/>
            <person name="Salamov A."/>
            <person name="Andreopoulos B."/>
            <person name="Baker S."/>
            <person name="Barry K."/>
            <person name="Bills G."/>
            <person name="Bluhm B."/>
            <person name="Cannon C."/>
            <person name="Castanera R."/>
            <person name="Culley D."/>
            <person name="Daum C."/>
            <person name="Ezra D."/>
            <person name="Gonzalez J."/>
            <person name="Henrissat B."/>
            <person name="Kuo A."/>
            <person name="Liang C."/>
            <person name="Lipzen A."/>
            <person name="Lutzoni F."/>
            <person name="Magnuson J."/>
            <person name="Mondo S."/>
            <person name="Nolan M."/>
            <person name="Ohm R."/>
            <person name="Pangilinan J."/>
            <person name="Park H.-J."/>
            <person name="Ramirez L."/>
            <person name="Alfaro M."/>
            <person name="Sun H."/>
            <person name="Tritt A."/>
            <person name="Yoshinaga Y."/>
            <person name="Zwiers L.-H."/>
            <person name="Turgeon B."/>
            <person name="Goodwin S."/>
            <person name="Spatafora J."/>
            <person name="Crous P."/>
            <person name="Grigoriev I."/>
        </authorList>
    </citation>
    <scope>NUCLEOTIDE SEQUENCE</scope>
    <source>
        <strain evidence="1">CBS 123094</strain>
    </source>
</reference>
<accession>A0A6A5W5L9</accession>
<proteinExistence type="predicted"/>